<evidence type="ECO:0000313" key="4">
    <source>
        <dbReference type="Proteomes" id="UP001187221"/>
    </source>
</evidence>
<dbReference type="PANTHER" id="PTHR11014:SF63">
    <property type="entry name" value="METALLOPEPTIDASE, PUTATIVE (AFU_ORTHOLOGUE AFUA_6G09600)-RELATED"/>
    <property type="match status" value="1"/>
</dbReference>
<dbReference type="SUPFAM" id="SSF55031">
    <property type="entry name" value="Bacterial exopeptidase dimerisation domain"/>
    <property type="match status" value="1"/>
</dbReference>
<dbReference type="Gene3D" id="3.30.70.360">
    <property type="match status" value="1"/>
</dbReference>
<dbReference type="SUPFAM" id="SSF53187">
    <property type="entry name" value="Zn-dependent exopeptidases"/>
    <property type="match status" value="1"/>
</dbReference>
<dbReference type="PANTHER" id="PTHR11014">
    <property type="entry name" value="PEPTIDASE M20 FAMILY MEMBER"/>
    <property type="match status" value="1"/>
</dbReference>
<dbReference type="Proteomes" id="UP001187221">
    <property type="component" value="Unassembled WGS sequence"/>
</dbReference>
<keyword evidence="4" id="KW-1185">Reference proteome</keyword>
<dbReference type="InterPro" id="IPR002933">
    <property type="entry name" value="Peptidase_M20"/>
</dbReference>
<accession>A0ABQ6P5Q4</accession>
<dbReference type="Pfam" id="PF01546">
    <property type="entry name" value="Peptidase_M20"/>
    <property type="match status" value="1"/>
</dbReference>
<dbReference type="PIRSF" id="PIRSF005962">
    <property type="entry name" value="Pept_M20D_amidohydro"/>
    <property type="match status" value="1"/>
</dbReference>
<gene>
    <name evidence="3" type="ORF">NUTIK01_11970</name>
</gene>
<protein>
    <submittedName>
        <fullName evidence="3">M20 family metallopeptidase</fullName>
    </submittedName>
</protein>
<organism evidence="3 4">
    <name type="scientific">Novosphingobium pituita</name>
    <dbReference type="NCBI Taxonomy" id="3056842"/>
    <lineage>
        <taxon>Bacteria</taxon>
        <taxon>Pseudomonadati</taxon>
        <taxon>Pseudomonadota</taxon>
        <taxon>Alphaproteobacteria</taxon>
        <taxon>Sphingomonadales</taxon>
        <taxon>Sphingomonadaceae</taxon>
        <taxon>Novosphingobium</taxon>
    </lineage>
</organism>
<comment type="caution">
    <text evidence="3">The sequence shown here is derived from an EMBL/GenBank/DDBJ whole genome shotgun (WGS) entry which is preliminary data.</text>
</comment>
<dbReference type="InterPro" id="IPR017439">
    <property type="entry name" value="Amidohydrolase"/>
</dbReference>
<dbReference type="EMBL" id="BTFW01000001">
    <property type="protein sequence ID" value="GMM60420.1"/>
    <property type="molecule type" value="Genomic_DNA"/>
</dbReference>
<name>A0ABQ6P5Q4_9SPHN</name>
<dbReference type="InterPro" id="IPR036264">
    <property type="entry name" value="Bact_exopeptidase_dim_dom"/>
</dbReference>
<evidence type="ECO:0000313" key="3">
    <source>
        <dbReference type="EMBL" id="GMM60420.1"/>
    </source>
</evidence>
<evidence type="ECO:0000259" key="2">
    <source>
        <dbReference type="Pfam" id="PF07687"/>
    </source>
</evidence>
<proteinExistence type="predicted"/>
<dbReference type="CDD" id="cd03886">
    <property type="entry name" value="M20_Acy1"/>
    <property type="match status" value="1"/>
</dbReference>
<evidence type="ECO:0000256" key="1">
    <source>
        <dbReference type="ARBA" id="ARBA00022801"/>
    </source>
</evidence>
<keyword evidence="1" id="KW-0378">Hydrolase</keyword>
<dbReference type="Pfam" id="PF07687">
    <property type="entry name" value="M20_dimer"/>
    <property type="match status" value="1"/>
</dbReference>
<dbReference type="RefSeq" id="WP_317974218.1">
    <property type="nucleotide sequence ID" value="NZ_BTFW01000001.1"/>
</dbReference>
<dbReference type="NCBIfam" id="TIGR01891">
    <property type="entry name" value="amidohydrolases"/>
    <property type="match status" value="1"/>
</dbReference>
<feature type="domain" description="Peptidase M20 dimerisation" evidence="2">
    <location>
        <begin position="202"/>
        <end position="297"/>
    </location>
</feature>
<dbReference type="Gene3D" id="3.40.630.10">
    <property type="entry name" value="Zn peptidases"/>
    <property type="match status" value="1"/>
</dbReference>
<reference evidence="3 4" key="1">
    <citation type="submission" date="2023-06" db="EMBL/GenBank/DDBJ databases">
        <title>Draft genome sequence of Novosphingobium sp. strain IK01.</title>
        <authorList>
            <person name="Hatamoto M."/>
            <person name="Ikarashi T."/>
            <person name="Yamaguchi T."/>
        </authorList>
    </citation>
    <scope>NUCLEOTIDE SEQUENCE [LARGE SCALE GENOMIC DNA]</scope>
    <source>
        <strain evidence="3 4">IK01</strain>
    </source>
</reference>
<sequence length="412" mass="43437">MDEAGVKGRDERGAALTGLYDEAHALAPQIVALRRAIHAEPELGLHNPATRDKIRADLAGLPLEWREGPSTTGLVAVLKGEKGDGPAVLLRGDTDALPMSEETGLPFASARAGTMHACGHDTHVAMLAGAARLLAARAGDWAGEVRFMFQPGEEGHHGARFMIEDGLLDPLPQAAFALHVMPNSPHGQVQGRTGALMASADQFEIVVEGRGGHASMPHFALDPVPVACEIVGAIQTMVTRRFSVADPVVATVARIEAGTAHNVIADRARLVGTLRTLSGENRMRLRACLETCATHVAAAHGMTASVTINPGFPVTLCDARAVALGEAVARDLAGPDAFLRLDHPIMGAEDFAYVLEKVPGAMFFLGVAHREANWREACGIHSPRMVVDETALPMGSALLAGCALRFLARGFS</sequence>
<dbReference type="InterPro" id="IPR011650">
    <property type="entry name" value="Peptidase_M20_dimer"/>
</dbReference>